<feature type="compositionally biased region" description="Basic and acidic residues" evidence="1">
    <location>
        <begin position="43"/>
        <end position="53"/>
    </location>
</feature>
<sequence>MNEMIKRFEIVGDRLALGVQLLTEALQDLLDIREALKGEVDVHTSELQGRSEDNGCDAGGPG</sequence>
<evidence type="ECO:0000256" key="1">
    <source>
        <dbReference type="SAM" id="MobiDB-lite"/>
    </source>
</evidence>
<accession>X0UN75</accession>
<comment type="caution">
    <text evidence="2">The sequence shown here is derived from an EMBL/GenBank/DDBJ whole genome shotgun (WGS) entry which is preliminary data.</text>
</comment>
<evidence type="ECO:0000313" key="2">
    <source>
        <dbReference type="EMBL" id="GAG01778.1"/>
    </source>
</evidence>
<organism evidence="2">
    <name type="scientific">marine sediment metagenome</name>
    <dbReference type="NCBI Taxonomy" id="412755"/>
    <lineage>
        <taxon>unclassified sequences</taxon>
        <taxon>metagenomes</taxon>
        <taxon>ecological metagenomes</taxon>
    </lineage>
</organism>
<dbReference type="EMBL" id="BARS01029193">
    <property type="protein sequence ID" value="GAG01778.1"/>
    <property type="molecule type" value="Genomic_DNA"/>
</dbReference>
<gene>
    <name evidence="2" type="ORF">S01H1_45657</name>
</gene>
<name>X0UN75_9ZZZZ</name>
<protein>
    <submittedName>
        <fullName evidence="2">Uncharacterized protein</fullName>
    </submittedName>
</protein>
<dbReference type="AlphaFoldDB" id="X0UN75"/>
<feature type="region of interest" description="Disordered" evidence="1">
    <location>
        <begin position="43"/>
        <end position="62"/>
    </location>
</feature>
<reference evidence="2" key="1">
    <citation type="journal article" date="2014" name="Front. Microbiol.">
        <title>High frequency of phylogenetically diverse reductive dehalogenase-homologous genes in deep subseafloor sedimentary metagenomes.</title>
        <authorList>
            <person name="Kawai M."/>
            <person name="Futagami T."/>
            <person name="Toyoda A."/>
            <person name="Takaki Y."/>
            <person name="Nishi S."/>
            <person name="Hori S."/>
            <person name="Arai W."/>
            <person name="Tsubouchi T."/>
            <person name="Morono Y."/>
            <person name="Uchiyama I."/>
            <person name="Ito T."/>
            <person name="Fujiyama A."/>
            <person name="Inagaki F."/>
            <person name="Takami H."/>
        </authorList>
    </citation>
    <scope>NUCLEOTIDE SEQUENCE</scope>
    <source>
        <strain evidence="2">Expedition CK06-06</strain>
    </source>
</reference>
<proteinExistence type="predicted"/>